<dbReference type="PROSITE" id="PS00770">
    <property type="entry name" value="AA_TRANSFER_CLASS_4"/>
    <property type="match status" value="1"/>
</dbReference>
<comment type="cofactor">
    <cofactor evidence="1 11">
        <name>pyridoxal 5'-phosphate</name>
        <dbReference type="ChEBI" id="CHEBI:597326"/>
    </cofactor>
</comment>
<evidence type="ECO:0000256" key="1">
    <source>
        <dbReference type="ARBA" id="ARBA00001933"/>
    </source>
</evidence>
<evidence type="ECO:0000256" key="9">
    <source>
        <dbReference type="ARBA" id="ARBA00049529"/>
    </source>
</evidence>
<dbReference type="GO" id="GO:0005829">
    <property type="term" value="C:cytosol"/>
    <property type="evidence" value="ECO:0007669"/>
    <property type="project" value="TreeGrafter"/>
</dbReference>
<sequence>MYLYVNGSFMKEEDVRLSPFDHGFLYGLGLFETFRTYEGHPFLLDDHFQRLHESAEEMNIKLPPYSRLRTSVIIKELLRLNGLNDGYFRWNISAGERGIGLTTETYEEPVTIVFVKPLPQSMPDQKKASTLTLRRNNPEGAYRLKSHHYLNNILGKRELGNAPGEEGIFLTEDGFLSEGIVSNLFWVKNGGMYTPDLTCGCLNGITRQFVRASAVKEQIPVNEGRFPLEEALQADEVFVTNAIQEAVAVNEWDGQLFPGRDGALYKQIKEKFNKYTPGLWTRNELN</sequence>
<comment type="catalytic activity">
    <reaction evidence="9">
        <text>4-amino-4-deoxychorismate = 4-aminobenzoate + pyruvate + H(+)</text>
        <dbReference type="Rhea" id="RHEA:16201"/>
        <dbReference type="ChEBI" id="CHEBI:15361"/>
        <dbReference type="ChEBI" id="CHEBI:15378"/>
        <dbReference type="ChEBI" id="CHEBI:17836"/>
        <dbReference type="ChEBI" id="CHEBI:58406"/>
        <dbReference type="EC" id="4.1.3.38"/>
    </reaction>
</comment>
<gene>
    <name evidence="12" type="ORF">SAMN05518684_12452</name>
</gene>
<dbReference type="InterPro" id="IPR043131">
    <property type="entry name" value="BCAT-like_N"/>
</dbReference>
<dbReference type="EMBL" id="FOGT01000024">
    <property type="protein sequence ID" value="SES40964.1"/>
    <property type="molecule type" value="Genomic_DNA"/>
</dbReference>
<dbReference type="STRING" id="1601833.SAMN05518684_12452"/>
<dbReference type="RefSeq" id="WP_093055868.1">
    <property type="nucleotide sequence ID" value="NZ_FOGT01000024.1"/>
</dbReference>
<dbReference type="Gene3D" id="3.20.10.10">
    <property type="entry name" value="D-amino Acid Aminotransferase, subunit A, domain 2"/>
    <property type="match status" value="1"/>
</dbReference>
<protein>
    <recommendedName>
        <fullName evidence="8">aminodeoxychorismate lyase</fullName>
        <ecNumber evidence="8">4.1.3.38</ecNumber>
    </recommendedName>
</protein>
<dbReference type="Proteomes" id="UP000198571">
    <property type="component" value="Unassembled WGS sequence"/>
</dbReference>
<dbReference type="EC" id="4.1.3.38" evidence="8"/>
<dbReference type="InterPro" id="IPR050571">
    <property type="entry name" value="Class-IV_PLP-Dep_Aminotrnsfr"/>
</dbReference>
<dbReference type="PANTHER" id="PTHR42743">
    <property type="entry name" value="AMINO-ACID AMINOTRANSFERASE"/>
    <property type="match status" value="1"/>
</dbReference>
<name>A0A1H9X4B3_9BACI</name>
<dbReference type="InterPro" id="IPR001544">
    <property type="entry name" value="Aminotrans_IV"/>
</dbReference>
<accession>A0A1H9X4B3</accession>
<dbReference type="OrthoDB" id="9805628at2"/>
<evidence type="ECO:0000256" key="4">
    <source>
        <dbReference type="ARBA" id="ARBA00022898"/>
    </source>
</evidence>
<dbReference type="Gene3D" id="3.30.470.10">
    <property type="match status" value="1"/>
</dbReference>
<evidence type="ECO:0000256" key="8">
    <source>
        <dbReference type="ARBA" id="ARBA00035676"/>
    </source>
</evidence>
<dbReference type="GO" id="GO:0008652">
    <property type="term" value="P:amino acid biosynthetic process"/>
    <property type="evidence" value="ECO:0007669"/>
    <property type="project" value="UniProtKB-ARBA"/>
</dbReference>
<dbReference type="GO" id="GO:0008696">
    <property type="term" value="F:4-amino-4-deoxychorismate lyase activity"/>
    <property type="evidence" value="ECO:0007669"/>
    <property type="project" value="UniProtKB-EC"/>
</dbReference>
<dbReference type="InterPro" id="IPR043132">
    <property type="entry name" value="BCAT-like_C"/>
</dbReference>
<evidence type="ECO:0000313" key="12">
    <source>
        <dbReference type="EMBL" id="SES40964.1"/>
    </source>
</evidence>
<dbReference type="InterPro" id="IPR018300">
    <property type="entry name" value="Aminotrans_IV_CS"/>
</dbReference>
<evidence type="ECO:0000256" key="7">
    <source>
        <dbReference type="ARBA" id="ARBA00035633"/>
    </source>
</evidence>
<dbReference type="CDD" id="cd01559">
    <property type="entry name" value="ADCL_like"/>
    <property type="match status" value="1"/>
</dbReference>
<dbReference type="NCBIfam" id="NF005800">
    <property type="entry name" value="PRK07650.1"/>
    <property type="match status" value="1"/>
</dbReference>
<evidence type="ECO:0000256" key="5">
    <source>
        <dbReference type="ARBA" id="ARBA00022909"/>
    </source>
</evidence>
<keyword evidence="4 11" id="KW-0663">Pyridoxal phosphate</keyword>
<comment type="subunit">
    <text evidence="3">Homodimer.</text>
</comment>
<evidence type="ECO:0000256" key="2">
    <source>
        <dbReference type="ARBA" id="ARBA00009320"/>
    </source>
</evidence>
<dbReference type="InterPro" id="IPR036038">
    <property type="entry name" value="Aminotransferase-like"/>
</dbReference>
<dbReference type="Pfam" id="PF01063">
    <property type="entry name" value="Aminotran_4"/>
    <property type="match status" value="1"/>
</dbReference>
<evidence type="ECO:0000256" key="11">
    <source>
        <dbReference type="RuleBase" id="RU004516"/>
    </source>
</evidence>
<comment type="similarity">
    <text evidence="2 10">Belongs to the class-IV pyridoxal-phosphate-dependent aminotransferase family.</text>
</comment>
<organism evidence="12 13">
    <name type="scientific">Salipaludibacillus aurantiacus</name>
    <dbReference type="NCBI Taxonomy" id="1601833"/>
    <lineage>
        <taxon>Bacteria</taxon>
        <taxon>Bacillati</taxon>
        <taxon>Bacillota</taxon>
        <taxon>Bacilli</taxon>
        <taxon>Bacillales</taxon>
        <taxon>Bacillaceae</taxon>
    </lineage>
</organism>
<reference evidence="13" key="1">
    <citation type="submission" date="2016-10" db="EMBL/GenBank/DDBJ databases">
        <authorList>
            <person name="Varghese N."/>
            <person name="Submissions S."/>
        </authorList>
    </citation>
    <scope>NUCLEOTIDE SEQUENCE [LARGE SCALE GENOMIC DNA]</scope>
    <source>
        <strain evidence="13">S9</strain>
    </source>
</reference>
<proteinExistence type="inferred from homology"/>
<dbReference type="GO" id="GO:0030170">
    <property type="term" value="F:pyridoxal phosphate binding"/>
    <property type="evidence" value="ECO:0007669"/>
    <property type="project" value="InterPro"/>
</dbReference>
<evidence type="ECO:0000256" key="6">
    <source>
        <dbReference type="ARBA" id="ARBA00023239"/>
    </source>
</evidence>
<dbReference type="AlphaFoldDB" id="A0A1H9X4B3"/>
<dbReference type="GO" id="GO:0046656">
    <property type="term" value="P:folic acid biosynthetic process"/>
    <property type="evidence" value="ECO:0007669"/>
    <property type="project" value="UniProtKB-KW"/>
</dbReference>
<evidence type="ECO:0000256" key="3">
    <source>
        <dbReference type="ARBA" id="ARBA00011738"/>
    </source>
</evidence>
<dbReference type="SUPFAM" id="SSF56752">
    <property type="entry name" value="D-aminoacid aminotransferase-like PLP-dependent enzymes"/>
    <property type="match status" value="1"/>
</dbReference>
<evidence type="ECO:0000313" key="13">
    <source>
        <dbReference type="Proteomes" id="UP000198571"/>
    </source>
</evidence>
<keyword evidence="5" id="KW-0289">Folate biosynthesis</keyword>
<keyword evidence="13" id="KW-1185">Reference proteome</keyword>
<evidence type="ECO:0000256" key="10">
    <source>
        <dbReference type="RuleBase" id="RU004106"/>
    </source>
</evidence>
<dbReference type="PANTHER" id="PTHR42743:SF11">
    <property type="entry name" value="AMINODEOXYCHORISMATE LYASE"/>
    <property type="match status" value="1"/>
</dbReference>
<dbReference type="InterPro" id="IPR017824">
    <property type="entry name" value="Aminodeoxychorismate_lyase_IV"/>
</dbReference>
<keyword evidence="6 12" id="KW-0456">Lyase</keyword>
<comment type="pathway">
    <text evidence="7">Cofactor biosynthesis; tetrahydrofolate biosynthesis; 4-aminobenzoate from chorismate: step 2/2.</text>
</comment>
<dbReference type="FunFam" id="3.20.10.10:FF:000002">
    <property type="entry name" value="D-alanine aminotransferase"/>
    <property type="match status" value="1"/>
</dbReference>